<dbReference type="AlphaFoldDB" id="A0AAW2PML8"/>
<evidence type="ECO:0000256" key="5">
    <source>
        <dbReference type="SAM" id="MobiDB-lite"/>
    </source>
</evidence>
<dbReference type="InterPro" id="IPR017853">
    <property type="entry name" value="GH"/>
</dbReference>
<proteinExistence type="inferred from homology"/>
<dbReference type="EMBL" id="JACGWJ010000017">
    <property type="protein sequence ID" value="KAL0356337.1"/>
    <property type="molecule type" value="Genomic_DNA"/>
</dbReference>
<evidence type="ECO:0000313" key="6">
    <source>
        <dbReference type="EMBL" id="KAL0356337.1"/>
    </source>
</evidence>
<dbReference type="EC" id="2.4.1.82" evidence="2"/>
<sequence length="351" mass="38587">MTITAVPVIKNGCLMVRGKVVLTGVPGNVVISPASSGSAFVGASSTSSSSRHVFSLGVLENCKFTCLFIAKIWWMIPRVGKSASDIPLETQMLLLEAEEESALDLVDEETPGEPTSTNKFYVLVLPVLDGAFRTTLQGTKSNELQFCYESGDPEVQTCQAMEGVFVNSGDNPFELLKDSIKILAKHKGTFSHLESKKTPAHLDWFGWCTWDAFYTDVSPSGIKEGLESFKEGGISPKFLIIDDGWQETTNEFQKEASHSSKEHTDIKENSKFKVSESGGSSTNLKELIHDIKENYGLKYVYMWHALAGYWGGVLASSEALKKYNPKLAYPVQSPGRLGNIRDIAMDMESMP</sequence>
<name>A0AAW2PML8_SESRA</name>
<organism evidence="6">
    <name type="scientific">Sesamum radiatum</name>
    <name type="common">Black benniseed</name>
    <dbReference type="NCBI Taxonomy" id="300843"/>
    <lineage>
        <taxon>Eukaryota</taxon>
        <taxon>Viridiplantae</taxon>
        <taxon>Streptophyta</taxon>
        <taxon>Embryophyta</taxon>
        <taxon>Tracheophyta</taxon>
        <taxon>Spermatophyta</taxon>
        <taxon>Magnoliopsida</taxon>
        <taxon>eudicotyledons</taxon>
        <taxon>Gunneridae</taxon>
        <taxon>Pentapetalae</taxon>
        <taxon>asterids</taxon>
        <taxon>lamiids</taxon>
        <taxon>Lamiales</taxon>
        <taxon>Pedaliaceae</taxon>
        <taxon>Sesamum</taxon>
    </lineage>
</organism>
<feature type="region of interest" description="Disordered" evidence="5">
    <location>
        <begin position="251"/>
        <end position="280"/>
    </location>
</feature>
<gene>
    <name evidence="6" type="ORF">Sradi_4080600</name>
</gene>
<dbReference type="Pfam" id="PF05691">
    <property type="entry name" value="Raffinose_syn"/>
    <property type="match status" value="1"/>
</dbReference>
<keyword evidence="6" id="KW-0328">Glycosyltransferase</keyword>
<evidence type="ECO:0000256" key="4">
    <source>
        <dbReference type="ARBA" id="ARBA00049426"/>
    </source>
</evidence>
<feature type="compositionally biased region" description="Basic and acidic residues" evidence="5">
    <location>
        <begin position="252"/>
        <end position="274"/>
    </location>
</feature>
<reference evidence="6" key="2">
    <citation type="journal article" date="2024" name="Plant">
        <title>Genomic evolution and insights into agronomic trait innovations of Sesamum species.</title>
        <authorList>
            <person name="Miao H."/>
            <person name="Wang L."/>
            <person name="Qu L."/>
            <person name="Liu H."/>
            <person name="Sun Y."/>
            <person name="Le M."/>
            <person name="Wang Q."/>
            <person name="Wei S."/>
            <person name="Zheng Y."/>
            <person name="Lin W."/>
            <person name="Duan Y."/>
            <person name="Cao H."/>
            <person name="Xiong S."/>
            <person name="Wang X."/>
            <person name="Wei L."/>
            <person name="Li C."/>
            <person name="Ma Q."/>
            <person name="Ju M."/>
            <person name="Zhao R."/>
            <person name="Li G."/>
            <person name="Mu C."/>
            <person name="Tian Q."/>
            <person name="Mei H."/>
            <person name="Zhang T."/>
            <person name="Gao T."/>
            <person name="Zhang H."/>
        </authorList>
    </citation>
    <scope>NUCLEOTIDE SEQUENCE</scope>
    <source>
        <strain evidence="6">G02</strain>
    </source>
</reference>
<comment type="catalytic activity">
    <reaction evidence="4">
        <text>alpha-D-galactosyl-(1-&gt;3)-1D-myo-inositol + sucrose = raffinose + myo-inositol</text>
        <dbReference type="Rhea" id="RHEA:20161"/>
        <dbReference type="ChEBI" id="CHEBI:16634"/>
        <dbReference type="ChEBI" id="CHEBI:17268"/>
        <dbReference type="ChEBI" id="CHEBI:17505"/>
        <dbReference type="ChEBI" id="CHEBI:17992"/>
        <dbReference type="EC" id="2.4.1.82"/>
    </reaction>
</comment>
<protein>
    <recommendedName>
        <fullName evidence="2">galactinol--sucrose galactosyltransferase</fullName>
        <ecNumber evidence="2">2.4.1.82</ecNumber>
    </recommendedName>
</protein>
<dbReference type="InterPro" id="IPR008811">
    <property type="entry name" value="Glycosyl_hydrolases_36"/>
</dbReference>
<dbReference type="InterPro" id="IPR013785">
    <property type="entry name" value="Aldolase_TIM"/>
</dbReference>
<evidence type="ECO:0000256" key="3">
    <source>
        <dbReference type="ARBA" id="ARBA00023277"/>
    </source>
</evidence>
<keyword evidence="6" id="KW-0808">Transferase</keyword>
<keyword evidence="3" id="KW-0119">Carbohydrate metabolism</keyword>
<dbReference type="GO" id="GO:0047274">
    <property type="term" value="F:galactinol-sucrose galactosyltransferase activity"/>
    <property type="evidence" value="ECO:0007669"/>
    <property type="project" value="UniProtKB-EC"/>
</dbReference>
<evidence type="ECO:0000256" key="2">
    <source>
        <dbReference type="ARBA" id="ARBA00012708"/>
    </source>
</evidence>
<dbReference type="SUPFAM" id="SSF51445">
    <property type="entry name" value="(Trans)glycosidases"/>
    <property type="match status" value="1"/>
</dbReference>
<comment type="similarity">
    <text evidence="1">Belongs to the glycosyl hydrolases 36 family.</text>
</comment>
<dbReference type="PANTHER" id="PTHR31268:SF10">
    <property type="entry name" value="GALACTINOL--SUCROSE GALACTOSYLTRANSFERASE"/>
    <property type="match status" value="1"/>
</dbReference>
<dbReference type="Gene3D" id="3.20.20.70">
    <property type="entry name" value="Aldolase class I"/>
    <property type="match status" value="1"/>
</dbReference>
<accession>A0AAW2PML8</accession>
<evidence type="ECO:0000256" key="1">
    <source>
        <dbReference type="ARBA" id="ARBA00007240"/>
    </source>
</evidence>
<comment type="caution">
    <text evidence="6">The sequence shown here is derived from an EMBL/GenBank/DDBJ whole genome shotgun (WGS) entry which is preliminary data.</text>
</comment>
<dbReference type="PANTHER" id="PTHR31268">
    <property type="match status" value="1"/>
</dbReference>
<reference evidence="6" key="1">
    <citation type="submission" date="2020-06" db="EMBL/GenBank/DDBJ databases">
        <authorList>
            <person name="Li T."/>
            <person name="Hu X."/>
            <person name="Zhang T."/>
            <person name="Song X."/>
            <person name="Zhang H."/>
            <person name="Dai N."/>
            <person name="Sheng W."/>
            <person name="Hou X."/>
            <person name="Wei L."/>
        </authorList>
    </citation>
    <scope>NUCLEOTIDE SEQUENCE</scope>
    <source>
        <strain evidence="6">G02</strain>
        <tissue evidence="6">Leaf</tissue>
    </source>
</reference>